<organism evidence="3 4">
    <name type="scientific">Helcococcus kunzii ATCC 51366</name>
    <dbReference type="NCBI Taxonomy" id="883114"/>
    <lineage>
        <taxon>Bacteria</taxon>
        <taxon>Bacillati</taxon>
        <taxon>Bacillota</taxon>
        <taxon>Tissierellia</taxon>
        <taxon>Tissierellales</taxon>
        <taxon>Peptoniphilaceae</taxon>
        <taxon>Helcococcus</taxon>
    </lineage>
</organism>
<accession>H3NN66</accession>
<sequence>MINVSTGEFFGPFDLLLDLIKKSKYDIYEIKLSDITNKYIKSLNELDIPSDETADFILIATQLLYLKTISLIKDTLESDDEDEDIISEDELLRRLIEYKKIKSVIPQFNELFEEGSLKHTKLQDDLSKYKENSDNIEYDISKLKHSFEDLIEILLKDDVFEVDEIMDREEYSLEKYNSKIKLRLIKEKIISITKLLQKVKTKSEAIVIFLSILELSKTKNLFISQDSETDEIIVEINNNLENVLESEE</sequence>
<comment type="caution">
    <text evidence="3">The sequence shown here is derived from an EMBL/GenBank/DDBJ whole genome shotgun (WGS) entry which is preliminary data.</text>
</comment>
<dbReference type="GO" id="GO:0007059">
    <property type="term" value="P:chromosome segregation"/>
    <property type="evidence" value="ECO:0007669"/>
    <property type="project" value="UniProtKB-KW"/>
</dbReference>
<evidence type="ECO:0000313" key="3">
    <source>
        <dbReference type="EMBL" id="EHR34470.1"/>
    </source>
</evidence>
<dbReference type="InterPro" id="IPR003768">
    <property type="entry name" value="ScpA"/>
</dbReference>
<dbReference type="PANTHER" id="PTHR33969:SF2">
    <property type="entry name" value="SEGREGATION AND CONDENSATION PROTEIN A"/>
    <property type="match status" value="1"/>
</dbReference>
<evidence type="ECO:0000256" key="1">
    <source>
        <dbReference type="ARBA" id="ARBA00022829"/>
    </source>
</evidence>
<dbReference type="EMBL" id="AGEI01000020">
    <property type="protein sequence ID" value="EHR34470.1"/>
    <property type="molecule type" value="Genomic_DNA"/>
</dbReference>
<name>H3NN66_9FIRM</name>
<dbReference type="GeneID" id="96998776"/>
<gene>
    <name evidence="3" type="ORF">HMPREF9709_00777</name>
</gene>
<dbReference type="Proteomes" id="UP000004191">
    <property type="component" value="Unassembled WGS sequence"/>
</dbReference>
<dbReference type="PANTHER" id="PTHR33969">
    <property type="entry name" value="SEGREGATION AND CONDENSATION PROTEIN A"/>
    <property type="match status" value="1"/>
</dbReference>
<dbReference type="Gene3D" id="6.10.250.2410">
    <property type="match status" value="1"/>
</dbReference>
<dbReference type="Pfam" id="PF02616">
    <property type="entry name" value="SMC_ScpA"/>
    <property type="match status" value="1"/>
</dbReference>
<keyword evidence="1" id="KW-0159">Chromosome partition</keyword>
<dbReference type="STRING" id="883114.HMPREF9709_00777"/>
<dbReference type="AlphaFoldDB" id="H3NN66"/>
<dbReference type="PATRIC" id="fig|883114.3.peg.769"/>
<reference evidence="3 4" key="1">
    <citation type="submission" date="2012-01" db="EMBL/GenBank/DDBJ databases">
        <title>The Genome Sequence of Helcococcus kunzii ATCC 51366.</title>
        <authorList>
            <consortium name="The Broad Institute Genome Sequencing Platform"/>
            <person name="Earl A."/>
            <person name="Ward D."/>
            <person name="Feldgarden M."/>
            <person name="Gevers D."/>
            <person name="Huys G."/>
            <person name="Young S.K."/>
            <person name="Zeng Q."/>
            <person name="Gargeya S."/>
            <person name="Fitzgerald M."/>
            <person name="Haas B."/>
            <person name="Abouelleil A."/>
            <person name="Alvarado L."/>
            <person name="Arachchi H.M."/>
            <person name="Berlin A."/>
            <person name="Chapman S.B."/>
            <person name="Gearin G."/>
            <person name="Goldberg J."/>
            <person name="Griggs A."/>
            <person name="Gujja S."/>
            <person name="Hansen M."/>
            <person name="Heiman D."/>
            <person name="Howarth C."/>
            <person name="Larimer J."/>
            <person name="Lui A."/>
            <person name="MacDonald P.J.P."/>
            <person name="McCowen C."/>
            <person name="Montmayeur A."/>
            <person name="Murphy C."/>
            <person name="Neiman D."/>
            <person name="Pearson M."/>
            <person name="Priest M."/>
            <person name="Roberts A."/>
            <person name="Saif S."/>
            <person name="Shea T."/>
            <person name="Sisk P."/>
            <person name="Stolte C."/>
            <person name="Sykes S."/>
            <person name="Wortman J."/>
            <person name="Nusbaum C."/>
            <person name="Birren B."/>
        </authorList>
    </citation>
    <scope>NUCLEOTIDE SEQUENCE [LARGE SCALE GENOMIC DNA]</scope>
    <source>
        <strain evidence="3 4">ATCC 51366</strain>
    </source>
</reference>
<protein>
    <recommendedName>
        <fullName evidence="2">Segregation and condensation protein A</fullName>
    </recommendedName>
</protein>
<dbReference type="OrthoDB" id="9811016at2"/>
<keyword evidence="4" id="KW-1185">Reference proteome</keyword>
<dbReference type="HOGENOM" id="CLU_038686_3_3_9"/>
<dbReference type="eggNOG" id="COG1354">
    <property type="taxonomic scope" value="Bacteria"/>
</dbReference>
<evidence type="ECO:0000256" key="2">
    <source>
        <dbReference type="ARBA" id="ARBA00044777"/>
    </source>
</evidence>
<evidence type="ECO:0000313" key="4">
    <source>
        <dbReference type="Proteomes" id="UP000004191"/>
    </source>
</evidence>
<dbReference type="RefSeq" id="WP_005398132.1">
    <property type="nucleotide sequence ID" value="NZ_JH601088.1"/>
</dbReference>
<proteinExistence type="predicted"/>